<name>A0A1I6AW69_HYMAR</name>
<feature type="transmembrane region" description="Helical" evidence="1">
    <location>
        <begin position="38"/>
        <end position="57"/>
    </location>
</feature>
<accession>A0A1I6AW69</accession>
<keyword evidence="1" id="KW-1133">Transmembrane helix</keyword>
<dbReference type="Proteomes" id="UP000199029">
    <property type="component" value="Unassembled WGS sequence"/>
</dbReference>
<feature type="transmembrane region" description="Helical" evidence="1">
    <location>
        <begin position="168"/>
        <end position="188"/>
    </location>
</feature>
<gene>
    <name evidence="2" type="ORF">SAMN04515668_3962</name>
</gene>
<dbReference type="RefSeq" id="WP_092677428.1">
    <property type="nucleotide sequence ID" value="NZ_FOXS01000006.1"/>
</dbReference>
<keyword evidence="3" id="KW-1185">Reference proteome</keyword>
<feature type="transmembrane region" description="Helical" evidence="1">
    <location>
        <begin position="142"/>
        <end position="162"/>
    </location>
</feature>
<reference evidence="3" key="1">
    <citation type="submission" date="2016-10" db="EMBL/GenBank/DDBJ databases">
        <authorList>
            <person name="Varghese N."/>
            <person name="Submissions S."/>
        </authorList>
    </citation>
    <scope>NUCLEOTIDE SEQUENCE [LARGE SCALE GENOMIC DNA]</scope>
    <source>
        <strain evidence="3">OR362-8,ATCC BAA-1266,JCM 13504</strain>
    </source>
</reference>
<feature type="transmembrane region" description="Helical" evidence="1">
    <location>
        <begin position="94"/>
        <end position="116"/>
    </location>
</feature>
<dbReference type="AlphaFoldDB" id="A0A1I6AW69"/>
<proteinExistence type="predicted"/>
<evidence type="ECO:0000313" key="2">
    <source>
        <dbReference type="EMBL" id="SFQ72940.1"/>
    </source>
</evidence>
<dbReference type="STRING" id="1227077.SAMN04515668_3962"/>
<keyword evidence="1" id="KW-0812">Transmembrane</keyword>
<organism evidence="2 3">
    <name type="scientific">Hymenobacter arizonensis</name>
    <name type="common">Siccationidurans arizonensis</name>
    <dbReference type="NCBI Taxonomy" id="1227077"/>
    <lineage>
        <taxon>Bacteria</taxon>
        <taxon>Pseudomonadati</taxon>
        <taxon>Bacteroidota</taxon>
        <taxon>Cytophagia</taxon>
        <taxon>Cytophagales</taxon>
        <taxon>Hymenobacteraceae</taxon>
        <taxon>Hymenobacter</taxon>
    </lineage>
</organism>
<feature type="transmembrane region" description="Helical" evidence="1">
    <location>
        <begin position="251"/>
        <end position="274"/>
    </location>
</feature>
<dbReference type="OrthoDB" id="1049480at2"/>
<evidence type="ECO:0008006" key="4">
    <source>
        <dbReference type="Google" id="ProtNLM"/>
    </source>
</evidence>
<keyword evidence="1" id="KW-0472">Membrane</keyword>
<sequence>MKSKFTHELDFRQERDFGQKISATLEFITAHFRPLGRVLLYLVVPAVLLQALASALFDAELFGSVQGAMRGQGSTFAGLFQGGMWGAMLSAPAYWIKTILGTAAFTLLLLSVYGYVKLCLRPQLTSGEVSVAEVWAVVRREFVGTFLSAWALSFLITASFFLLVIPGIYFSVALSLFFVVKVVEGTGFGETLSRCLQLTSGKWWSTFGLIAIMLFIFYLVIVGIGISVTLFSGGLSAMFQVSRLHSPVFSIIMASINSLVLLLLFPPLLVALAFQYFNLVERRDGVGLRRLIDSLGKTTAPQATNSTYQLDEEGEY</sequence>
<dbReference type="EMBL" id="FOXS01000006">
    <property type="protein sequence ID" value="SFQ72940.1"/>
    <property type="molecule type" value="Genomic_DNA"/>
</dbReference>
<feature type="transmembrane region" description="Helical" evidence="1">
    <location>
        <begin position="209"/>
        <end position="231"/>
    </location>
</feature>
<evidence type="ECO:0000256" key="1">
    <source>
        <dbReference type="SAM" id="Phobius"/>
    </source>
</evidence>
<evidence type="ECO:0000313" key="3">
    <source>
        <dbReference type="Proteomes" id="UP000199029"/>
    </source>
</evidence>
<protein>
    <recommendedName>
        <fullName evidence="4">Membrane domain of glycerophosphoryl diester phosphodiesterase</fullName>
    </recommendedName>
</protein>